<keyword evidence="7" id="KW-1185">Reference proteome</keyword>
<reference evidence="7" key="1">
    <citation type="submission" date="2023-07" db="EMBL/GenBank/DDBJ databases">
        <title>30 novel species of actinomycetes from the DSMZ collection.</title>
        <authorList>
            <person name="Nouioui I."/>
        </authorList>
    </citation>
    <scope>NUCLEOTIDE SEQUENCE [LARGE SCALE GENOMIC DNA]</scope>
    <source>
        <strain evidence="7">DSM 44938</strain>
    </source>
</reference>
<organism evidence="6 7">
    <name type="scientific">Streptomyces litchfieldiae</name>
    <dbReference type="NCBI Taxonomy" id="3075543"/>
    <lineage>
        <taxon>Bacteria</taxon>
        <taxon>Bacillati</taxon>
        <taxon>Actinomycetota</taxon>
        <taxon>Actinomycetes</taxon>
        <taxon>Kitasatosporales</taxon>
        <taxon>Streptomycetaceae</taxon>
        <taxon>Streptomyces</taxon>
    </lineage>
</organism>
<name>A0ABU2MT28_9ACTN</name>
<proteinExistence type="predicted"/>
<dbReference type="Gene3D" id="3.40.50.2000">
    <property type="entry name" value="Glycogen Phosphorylase B"/>
    <property type="match status" value="2"/>
</dbReference>
<protein>
    <recommendedName>
        <fullName evidence="1">D-inositol 3-phosphate glycosyltransferase</fullName>
    </recommendedName>
</protein>
<evidence type="ECO:0000256" key="1">
    <source>
        <dbReference type="ARBA" id="ARBA00021292"/>
    </source>
</evidence>
<keyword evidence="2 6" id="KW-0328">Glycosyltransferase</keyword>
<evidence type="ECO:0000256" key="2">
    <source>
        <dbReference type="ARBA" id="ARBA00022676"/>
    </source>
</evidence>
<accession>A0ABU2MT28</accession>
<dbReference type="InterPro" id="IPR001296">
    <property type="entry name" value="Glyco_trans_1"/>
</dbReference>
<gene>
    <name evidence="6" type="ORF">RM590_18370</name>
</gene>
<dbReference type="Proteomes" id="UP001183246">
    <property type="component" value="Unassembled WGS sequence"/>
</dbReference>
<evidence type="ECO:0000259" key="5">
    <source>
        <dbReference type="Pfam" id="PF13579"/>
    </source>
</evidence>
<keyword evidence="3 6" id="KW-0808">Transferase</keyword>
<dbReference type="InterPro" id="IPR028098">
    <property type="entry name" value="Glyco_trans_4-like_N"/>
</dbReference>
<dbReference type="Pfam" id="PF00534">
    <property type="entry name" value="Glycos_transf_1"/>
    <property type="match status" value="1"/>
</dbReference>
<evidence type="ECO:0000259" key="4">
    <source>
        <dbReference type="Pfam" id="PF00534"/>
    </source>
</evidence>
<feature type="domain" description="Glycosyl transferase family 1" evidence="4">
    <location>
        <begin position="193"/>
        <end position="337"/>
    </location>
</feature>
<feature type="domain" description="Glycosyltransferase subfamily 4-like N-terminal" evidence="5">
    <location>
        <begin position="17"/>
        <end position="171"/>
    </location>
</feature>
<dbReference type="SUPFAM" id="SSF53756">
    <property type="entry name" value="UDP-Glycosyltransferase/glycogen phosphorylase"/>
    <property type="match status" value="1"/>
</dbReference>
<dbReference type="PANTHER" id="PTHR12526">
    <property type="entry name" value="GLYCOSYLTRANSFERASE"/>
    <property type="match status" value="1"/>
</dbReference>
<dbReference type="PANTHER" id="PTHR12526:SF636">
    <property type="entry name" value="BLL3647 PROTEIN"/>
    <property type="match status" value="1"/>
</dbReference>
<dbReference type="GO" id="GO:0016757">
    <property type="term" value="F:glycosyltransferase activity"/>
    <property type="evidence" value="ECO:0007669"/>
    <property type="project" value="UniProtKB-KW"/>
</dbReference>
<dbReference type="RefSeq" id="WP_311705694.1">
    <property type="nucleotide sequence ID" value="NZ_JAVREL010000010.1"/>
</dbReference>
<evidence type="ECO:0000313" key="6">
    <source>
        <dbReference type="EMBL" id="MDT0344562.1"/>
    </source>
</evidence>
<dbReference type="Pfam" id="PF13579">
    <property type="entry name" value="Glyco_trans_4_4"/>
    <property type="match status" value="1"/>
</dbReference>
<sequence length="376" mass="40260">MKVLHVVTLHTPTHEFGGPTRVALSQVRGLRERGERAVLVALGDGFGGAELPREVEGVPVRLFHARHVLPRFEVSGITSPQLLARAWEFVRSADIVHVHLMRDLITLPFALLAVRAGTPLVLQTHGMVDPTEKRVARLVDALGVRRVLRRADAVLYLTERERRETAAVVAPEPIGPQYRLVNGVPAGTERRRTDGPPTVLYLARIQEGKRPRDFVAAMPAVLAKHPDARFVLAGPDTGGLAETLALAEELGVRGALDSIGAIDGRDRVMAQLRAADVFVLPSVQDAFSVSVLESMSVGTPVVVTATTGLAPDVERAGAGRVVPHGGAIGDAVLELLDPAANELASRAAFELVRDSFTIDGVLDTLLDVYGRVSARG</sequence>
<evidence type="ECO:0000313" key="7">
    <source>
        <dbReference type="Proteomes" id="UP001183246"/>
    </source>
</evidence>
<comment type="caution">
    <text evidence="6">The sequence shown here is derived from an EMBL/GenBank/DDBJ whole genome shotgun (WGS) entry which is preliminary data.</text>
</comment>
<dbReference type="EMBL" id="JAVREL010000010">
    <property type="protein sequence ID" value="MDT0344562.1"/>
    <property type="molecule type" value="Genomic_DNA"/>
</dbReference>
<evidence type="ECO:0000256" key="3">
    <source>
        <dbReference type="ARBA" id="ARBA00022679"/>
    </source>
</evidence>